<name>A0ABV0ZGD7_9TELE</name>
<dbReference type="InterPro" id="IPR003879">
    <property type="entry name" value="Butyrophylin_SPRY"/>
</dbReference>
<feature type="region of interest" description="Disordered" evidence="1">
    <location>
        <begin position="93"/>
        <end position="112"/>
    </location>
</feature>
<evidence type="ECO:0000256" key="1">
    <source>
        <dbReference type="SAM" id="MobiDB-lite"/>
    </source>
</evidence>
<dbReference type="InterPro" id="IPR003877">
    <property type="entry name" value="SPRY_dom"/>
</dbReference>
<accession>A0ABV0ZGD7</accession>
<dbReference type="Proteomes" id="UP001469553">
    <property type="component" value="Unassembled WGS sequence"/>
</dbReference>
<evidence type="ECO:0000259" key="2">
    <source>
        <dbReference type="PROSITE" id="PS50188"/>
    </source>
</evidence>
<proteinExistence type="predicted"/>
<dbReference type="PANTHER" id="PTHR24103">
    <property type="entry name" value="E3 UBIQUITIN-PROTEIN LIGASE TRIM"/>
    <property type="match status" value="1"/>
</dbReference>
<comment type="caution">
    <text evidence="3">The sequence shown here is derived from an EMBL/GenBank/DDBJ whole genome shotgun (WGS) entry which is preliminary data.</text>
</comment>
<dbReference type="SUPFAM" id="SSF49899">
    <property type="entry name" value="Concanavalin A-like lectins/glucanases"/>
    <property type="match status" value="1"/>
</dbReference>
<dbReference type="Gene3D" id="2.60.120.920">
    <property type="match status" value="1"/>
</dbReference>
<dbReference type="InterPro" id="IPR043136">
    <property type="entry name" value="B30.2/SPRY_sf"/>
</dbReference>
<dbReference type="InterPro" id="IPR001870">
    <property type="entry name" value="B30.2/SPRY"/>
</dbReference>
<dbReference type="EMBL" id="JAHRIP010059744">
    <property type="protein sequence ID" value="MEQ2304640.1"/>
    <property type="molecule type" value="Genomic_DNA"/>
</dbReference>
<evidence type="ECO:0000313" key="4">
    <source>
        <dbReference type="Proteomes" id="UP001469553"/>
    </source>
</evidence>
<protein>
    <recommendedName>
        <fullName evidence="2">B30.2/SPRY domain-containing protein</fullName>
    </recommendedName>
</protein>
<evidence type="ECO:0000313" key="3">
    <source>
        <dbReference type="EMBL" id="MEQ2304640.1"/>
    </source>
</evidence>
<dbReference type="InterPro" id="IPR013320">
    <property type="entry name" value="ConA-like_dom_sf"/>
</dbReference>
<sequence>METQSKQLPDNPERNTNIGTVFGFEGFSSGKHSWEVEVGDNPDWSVGLVKQTIDSKRKTLASPKDGIWCLQYCNGKYTNGISETITVRRVSRGSESSWTTTGGRCPSKILKT</sequence>
<reference evidence="3 4" key="1">
    <citation type="submission" date="2021-06" db="EMBL/GenBank/DDBJ databases">
        <authorList>
            <person name="Palmer J.M."/>
        </authorList>
    </citation>
    <scope>NUCLEOTIDE SEQUENCE [LARGE SCALE GENOMIC DNA]</scope>
    <source>
        <strain evidence="3 4">AS_MEX2019</strain>
        <tissue evidence="3">Muscle</tissue>
    </source>
</reference>
<dbReference type="Pfam" id="PF00622">
    <property type="entry name" value="SPRY"/>
    <property type="match status" value="1"/>
</dbReference>
<dbReference type="InterPro" id="IPR050143">
    <property type="entry name" value="TRIM/RBCC"/>
</dbReference>
<keyword evidence="4" id="KW-1185">Reference proteome</keyword>
<dbReference type="PROSITE" id="PS50188">
    <property type="entry name" value="B302_SPRY"/>
    <property type="match status" value="1"/>
</dbReference>
<organism evidence="3 4">
    <name type="scientific">Ameca splendens</name>
    <dbReference type="NCBI Taxonomy" id="208324"/>
    <lineage>
        <taxon>Eukaryota</taxon>
        <taxon>Metazoa</taxon>
        <taxon>Chordata</taxon>
        <taxon>Craniata</taxon>
        <taxon>Vertebrata</taxon>
        <taxon>Euteleostomi</taxon>
        <taxon>Actinopterygii</taxon>
        <taxon>Neopterygii</taxon>
        <taxon>Teleostei</taxon>
        <taxon>Neoteleostei</taxon>
        <taxon>Acanthomorphata</taxon>
        <taxon>Ovalentaria</taxon>
        <taxon>Atherinomorphae</taxon>
        <taxon>Cyprinodontiformes</taxon>
        <taxon>Goodeidae</taxon>
        <taxon>Ameca</taxon>
    </lineage>
</organism>
<dbReference type="PRINTS" id="PR01407">
    <property type="entry name" value="BUTYPHLNCDUF"/>
</dbReference>
<feature type="compositionally biased region" description="Polar residues" evidence="1">
    <location>
        <begin position="93"/>
        <end position="102"/>
    </location>
</feature>
<gene>
    <name evidence="3" type="ORF">AMECASPLE_029217</name>
</gene>
<feature type="domain" description="B30.2/SPRY" evidence="2">
    <location>
        <begin position="1"/>
        <end position="112"/>
    </location>
</feature>